<reference evidence="1 2" key="1">
    <citation type="journal article" date="2012" name="J. Bacteriol.">
        <title>Draft Genome Sequence of the Extremely Halophilic Archaeon Halogranum salarium B-1T.</title>
        <authorList>
            <person name="Kim K.K."/>
            <person name="Lee K.C."/>
            <person name="Lee J.S."/>
        </authorList>
    </citation>
    <scope>NUCLEOTIDE SEQUENCE [LARGE SCALE GENOMIC DNA]</scope>
    <source>
        <strain evidence="1 2">B-1</strain>
    </source>
</reference>
<dbReference type="AlphaFoldDB" id="J3EVM5"/>
<dbReference type="RefSeq" id="WP_009376140.1">
    <property type="nucleotide sequence ID" value="NZ_ALJD01000008.1"/>
</dbReference>
<proteinExistence type="predicted"/>
<dbReference type="OrthoDB" id="224774at2157"/>
<accession>J3EVM5</accession>
<gene>
    <name evidence="1" type="ORF">HSB1_31650</name>
</gene>
<dbReference type="EMBL" id="ALJD01000008">
    <property type="protein sequence ID" value="EJN58687.1"/>
    <property type="molecule type" value="Genomic_DNA"/>
</dbReference>
<name>J3EVM5_9EURY</name>
<evidence type="ECO:0000313" key="2">
    <source>
        <dbReference type="Proteomes" id="UP000007813"/>
    </source>
</evidence>
<comment type="caution">
    <text evidence="1">The sequence shown here is derived from an EMBL/GenBank/DDBJ whole genome shotgun (WGS) entry which is preliminary data.</text>
</comment>
<protein>
    <submittedName>
        <fullName evidence="1">Uncharacterized protein</fullName>
    </submittedName>
</protein>
<sequence length="66" mass="7590">MSVTDRAETTDSAVLDELPEFELTYRYDDDETPTEVTIFEGTADEELTTRWLTMDYRHAVALDAVQ</sequence>
<organism evidence="1 2">
    <name type="scientific">Halogranum salarium B-1</name>
    <dbReference type="NCBI Taxonomy" id="1210908"/>
    <lineage>
        <taxon>Archaea</taxon>
        <taxon>Methanobacteriati</taxon>
        <taxon>Methanobacteriota</taxon>
        <taxon>Stenosarchaea group</taxon>
        <taxon>Halobacteria</taxon>
        <taxon>Halobacteriales</taxon>
        <taxon>Haloferacaceae</taxon>
    </lineage>
</organism>
<dbReference type="Proteomes" id="UP000007813">
    <property type="component" value="Unassembled WGS sequence"/>
</dbReference>
<evidence type="ECO:0000313" key="1">
    <source>
        <dbReference type="EMBL" id="EJN58687.1"/>
    </source>
</evidence>